<keyword evidence="2" id="KW-1185">Reference proteome</keyword>
<accession>A0A0M2RF68</accession>
<protein>
    <submittedName>
        <fullName evidence="1">Uncharacterized protein</fullName>
    </submittedName>
</protein>
<dbReference type="EMBL" id="LANI01000002">
    <property type="protein sequence ID" value="KKJ78203.1"/>
    <property type="molecule type" value="Genomic_DNA"/>
</dbReference>
<comment type="caution">
    <text evidence="1">The sequence shown here is derived from an EMBL/GenBank/DDBJ whole genome shotgun (WGS) entry which is preliminary data.</text>
</comment>
<evidence type="ECO:0000313" key="1">
    <source>
        <dbReference type="EMBL" id="KKJ78203.1"/>
    </source>
</evidence>
<dbReference type="AlphaFoldDB" id="A0A0M2RF68"/>
<dbReference type="Proteomes" id="UP000034491">
    <property type="component" value="Unassembled WGS sequence"/>
</dbReference>
<organism evidence="1 2">
    <name type="scientific">Kiloniella litopenaei</name>
    <dbReference type="NCBI Taxonomy" id="1549748"/>
    <lineage>
        <taxon>Bacteria</taxon>
        <taxon>Pseudomonadati</taxon>
        <taxon>Pseudomonadota</taxon>
        <taxon>Alphaproteobacteria</taxon>
        <taxon>Rhodospirillales</taxon>
        <taxon>Kiloniellaceae</taxon>
        <taxon>Kiloniella</taxon>
    </lineage>
</organism>
<proteinExistence type="predicted"/>
<name>A0A0M2RF68_9PROT</name>
<gene>
    <name evidence="1" type="ORF">WH95_02370</name>
</gene>
<dbReference type="STRING" id="1549748.WH95_02370"/>
<sequence>MSGQLFGAGFLDLLSFIKKIPDQSRDFSGEIPGEIPGDFFPGYNFLIKFSYAHLVRISKGFQRNFGEFSVVAY</sequence>
<reference evidence="1 2" key="1">
    <citation type="submission" date="2015-03" db="EMBL/GenBank/DDBJ databases">
        <title>Genome sequence of Kiloniella sp. P1-1, isolated from the gut microflora of Pacific white shrimp, Penaeus vannamei.</title>
        <authorList>
            <person name="Shao Z."/>
            <person name="Wang L."/>
            <person name="Li X."/>
        </authorList>
    </citation>
    <scope>NUCLEOTIDE SEQUENCE [LARGE SCALE GENOMIC DNA]</scope>
    <source>
        <strain evidence="1 2">P1-1</strain>
    </source>
</reference>
<evidence type="ECO:0000313" key="2">
    <source>
        <dbReference type="Proteomes" id="UP000034491"/>
    </source>
</evidence>